<dbReference type="InterPro" id="IPR029063">
    <property type="entry name" value="SAM-dependent_MTases_sf"/>
</dbReference>
<keyword evidence="2" id="KW-1185">Reference proteome</keyword>
<dbReference type="EMBL" id="CP036266">
    <property type="protein sequence ID" value="QDT20834.1"/>
    <property type="molecule type" value="Genomic_DNA"/>
</dbReference>
<dbReference type="Gene3D" id="3.40.50.150">
    <property type="entry name" value="Vaccinia Virus protein VP39"/>
    <property type="match status" value="1"/>
</dbReference>
<sequence>MPLVEIEISIQTAVVPDAIIDFLSEAEARIRHYLENSPCTALGFVPSHFEKVYHALHAITDENLACGTSLCEWGSGFGVVASLASMLGFMAYGIEIEQDLVEASRRLADDFGLPVEFVQGSFIPAGAEALAQEAYVDNNSVFPWLINDAEEGYKKLQRGLNEFDIVFAYPWPGEDYLFKSLFEEYAAEGALLMTYDYPQTIRVLRKQSELAAGA</sequence>
<protein>
    <recommendedName>
        <fullName evidence="3">Class I SAM-dependent methyltransferase</fullName>
    </recommendedName>
</protein>
<evidence type="ECO:0000313" key="1">
    <source>
        <dbReference type="EMBL" id="QDT20834.1"/>
    </source>
</evidence>
<dbReference type="SUPFAM" id="SSF53335">
    <property type="entry name" value="S-adenosyl-L-methionine-dependent methyltransferases"/>
    <property type="match status" value="1"/>
</dbReference>
<dbReference type="OrthoDB" id="283520at2"/>
<reference evidence="1 2" key="1">
    <citation type="submission" date="2019-02" db="EMBL/GenBank/DDBJ databases">
        <title>Deep-cultivation of Planctomycetes and their phenomic and genomic characterization uncovers novel biology.</title>
        <authorList>
            <person name="Wiegand S."/>
            <person name="Jogler M."/>
            <person name="Boedeker C."/>
            <person name="Pinto D."/>
            <person name="Vollmers J."/>
            <person name="Rivas-Marin E."/>
            <person name="Kohn T."/>
            <person name="Peeters S.H."/>
            <person name="Heuer A."/>
            <person name="Rast P."/>
            <person name="Oberbeckmann S."/>
            <person name="Bunk B."/>
            <person name="Jeske O."/>
            <person name="Meyerdierks A."/>
            <person name="Storesund J.E."/>
            <person name="Kallscheuer N."/>
            <person name="Luecker S."/>
            <person name="Lage O.M."/>
            <person name="Pohl T."/>
            <person name="Merkel B.J."/>
            <person name="Hornburger P."/>
            <person name="Mueller R.-W."/>
            <person name="Bruemmer F."/>
            <person name="Labrenz M."/>
            <person name="Spormann A.M."/>
            <person name="Op den Camp H."/>
            <person name="Overmann J."/>
            <person name="Amann R."/>
            <person name="Jetten M.S.M."/>
            <person name="Mascher T."/>
            <person name="Medema M.H."/>
            <person name="Devos D.P."/>
            <person name="Kaster A.-K."/>
            <person name="Ovreas L."/>
            <person name="Rohde M."/>
            <person name="Galperin M.Y."/>
            <person name="Jogler C."/>
        </authorList>
    </citation>
    <scope>NUCLEOTIDE SEQUENCE [LARGE SCALE GENOMIC DNA]</scope>
    <source>
        <strain evidence="1 2">HG66A1</strain>
    </source>
</reference>
<evidence type="ECO:0008006" key="3">
    <source>
        <dbReference type="Google" id="ProtNLM"/>
    </source>
</evidence>
<organism evidence="1 2">
    <name type="scientific">Gimesia chilikensis</name>
    <dbReference type="NCBI Taxonomy" id="2605989"/>
    <lineage>
        <taxon>Bacteria</taxon>
        <taxon>Pseudomonadati</taxon>
        <taxon>Planctomycetota</taxon>
        <taxon>Planctomycetia</taxon>
        <taxon>Planctomycetales</taxon>
        <taxon>Planctomycetaceae</taxon>
        <taxon>Gimesia</taxon>
    </lineage>
</organism>
<accession>A0A517PN83</accession>
<gene>
    <name evidence="1" type="ORF">HG66A1_26240</name>
</gene>
<dbReference type="RefSeq" id="WP_145184196.1">
    <property type="nucleotide sequence ID" value="NZ_CP036266.1"/>
</dbReference>
<dbReference type="Proteomes" id="UP000320421">
    <property type="component" value="Chromosome"/>
</dbReference>
<dbReference type="AlphaFoldDB" id="A0A517PN83"/>
<evidence type="ECO:0000313" key="2">
    <source>
        <dbReference type="Proteomes" id="UP000320421"/>
    </source>
</evidence>
<proteinExistence type="predicted"/>
<name>A0A517PN83_9PLAN</name>